<dbReference type="PATRIC" id="fig|926562.3.peg.909"/>
<dbReference type="NCBIfam" id="NF003952">
    <property type="entry name" value="PRK05450.1-5"/>
    <property type="match status" value="1"/>
</dbReference>
<reference evidence="6 7" key="1">
    <citation type="journal article" date="2012" name="Stand. Genomic Sci.">
        <title>Genome sequence of the orange-pigmented seawater bacterium Owenweeksia hongkongensis type strain (UST20020801(T)).</title>
        <authorList>
            <person name="Riedel T."/>
            <person name="Held B."/>
            <person name="Nolan M."/>
            <person name="Lucas S."/>
            <person name="Lapidus A."/>
            <person name="Tice H."/>
            <person name="Del Rio T.G."/>
            <person name="Cheng J.F."/>
            <person name="Han C."/>
            <person name="Tapia R."/>
            <person name="Goodwin L.A."/>
            <person name="Pitluck S."/>
            <person name="Liolios K."/>
            <person name="Mavromatis K."/>
            <person name="Pagani I."/>
            <person name="Ivanova N."/>
            <person name="Mikhailova N."/>
            <person name="Pati A."/>
            <person name="Chen A."/>
            <person name="Palaniappan K."/>
            <person name="Rohde M."/>
            <person name="Tindall B.J."/>
            <person name="Detter J.C."/>
            <person name="Goker M."/>
            <person name="Woyke T."/>
            <person name="Bristow J."/>
            <person name="Eisen J.A."/>
            <person name="Markowitz V."/>
            <person name="Hugenholtz P."/>
            <person name="Klenk H.P."/>
            <person name="Kyrpides N.C."/>
        </authorList>
    </citation>
    <scope>NUCLEOTIDE SEQUENCE</scope>
    <source>
        <strain evidence="7">DSM 17368 / JCM 12287 / NRRL B-23963</strain>
    </source>
</reference>
<evidence type="ECO:0000256" key="3">
    <source>
        <dbReference type="ARBA" id="ARBA00022695"/>
    </source>
</evidence>
<dbReference type="SUPFAM" id="SSF53448">
    <property type="entry name" value="Nucleotide-diphospho-sugar transferases"/>
    <property type="match status" value="1"/>
</dbReference>
<keyword evidence="3 5" id="KW-0548">Nucleotidyltransferase</keyword>
<comment type="similarity">
    <text evidence="5">Belongs to the KdsB family.</text>
</comment>
<protein>
    <recommendedName>
        <fullName evidence="5">3-deoxy-manno-octulosonate cytidylyltransferase</fullName>
        <ecNumber evidence="5">2.7.7.38</ecNumber>
    </recommendedName>
    <alternativeName>
        <fullName evidence="5">CMP-2-keto-3-deoxyoctulosonic acid synthase</fullName>
        <shortName evidence="5">CKS</shortName>
        <shortName evidence="5">CMP-KDO synthase</shortName>
    </alternativeName>
</protein>
<dbReference type="UniPathway" id="UPA00358">
    <property type="reaction ID" value="UER00476"/>
</dbReference>
<dbReference type="GO" id="GO:0016020">
    <property type="term" value="C:membrane"/>
    <property type="evidence" value="ECO:0007669"/>
    <property type="project" value="UniProtKB-SubCell"/>
</dbReference>
<dbReference type="KEGG" id="oho:Oweho_0893"/>
<dbReference type="NCBIfam" id="NF009905">
    <property type="entry name" value="PRK13368.1"/>
    <property type="match status" value="1"/>
</dbReference>
<dbReference type="HOGENOM" id="CLU_065038_0_1_10"/>
<dbReference type="OrthoDB" id="9815559at2"/>
<dbReference type="GO" id="GO:0005829">
    <property type="term" value="C:cytosol"/>
    <property type="evidence" value="ECO:0007669"/>
    <property type="project" value="TreeGrafter"/>
</dbReference>
<sequence>MKILGIIPSRFGSSRLEGKPLADINGKPMIQWVYERAQEALTDVVVATDDERIMAAVAKFGGKTVMTGVHHNSGTNRCLEAFEIYNAENNINPEVIINIQGDEPLLEPELLQALASCFDDKSVEMATLASAVTSNEDLLGDSTVFLTMDKNQDALYFSRSPIPHARGVKKEEWLNHHKYWRHIGLYAFTPAALKHFAEMPGSSLEQAEALEQLRWLEDGKKLRVAKTDHSGISVDTPADLEKVRRIVAEGNL</sequence>
<evidence type="ECO:0000313" key="7">
    <source>
        <dbReference type="Proteomes" id="UP000005631"/>
    </source>
</evidence>
<name>G8R2U9_OWEHD</name>
<comment type="function">
    <text evidence="5">Activates KDO (a required 8-carbon sugar) for incorporation into bacterial lipopolysaccharide in Gram-negative bacteria.</text>
</comment>
<evidence type="ECO:0000313" key="6">
    <source>
        <dbReference type="EMBL" id="AEV31904.1"/>
    </source>
</evidence>
<dbReference type="RefSeq" id="WP_014201265.1">
    <property type="nucleotide sequence ID" value="NC_016599.1"/>
</dbReference>
<dbReference type="Proteomes" id="UP000005631">
    <property type="component" value="Chromosome"/>
</dbReference>
<dbReference type="EMBL" id="CP003156">
    <property type="protein sequence ID" value="AEV31904.1"/>
    <property type="molecule type" value="Genomic_DNA"/>
</dbReference>
<evidence type="ECO:0000256" key="5">
    <source>
        <dbReference type="HAMAP-Rule" id="MF_00057"/>
    </source>
</evidence>
<dbReference type="HAMAP" id="MF_00057">
    <property type="entry name" value="KdsB"/>
    <property type="match status" value="1"/>
</dbReference>
<accession>G8R2U9</accession>
<keyword evidence="2 5" id="KW-0808">Transferase</keyword>
<dbReference type="PANTHER" id="PTHR42866:SF2">
    <property type="entry name" value="3-DEOXY-MANNO-OCTULOSONATE CYTIDYLYLTRANSFERASE, MITOCHONDRIAL"/>
    <property type="match status" value="1"/>
</dbReference>
<comment type="catalytic activity">
    <reaction evidence="5">
        <text>3-deoxy-alpha-D-manno-oct-2-ulosonate + CTP = CMP-3-deoxy-beta-D-manno-octulosonate + diphosphate</text>
        <dbReference type="Rhea" id="RHEA:23448"/>
        <dbReference type="ChEBI" id="CHEBI:33019"/>
        <dbReference type="ChEBI" id="CHEBI:37563"/>
        <dbReference type="ChEBI" id="CHEBI:85986"/>
        <dbReference type="ChEBI" id="CHEBI:85987"/>
        <dbReference type="EC" id="2.7.7.38"/>
    </reaction>
</comment>
<dbReference type="UniPathway" id="UPA00030"/>
<gene>
    <name evidence="5" type="primary">kdsB</name>
    <name evidence="6" type="ordered locus">Oweho_0893</name>
</gene>
<dbReference type="InterPro" id="IPR029044">
    <property type="entry name" value="Nucleotide-diphossugar_trans"/>
</dbReference>
<comment type="subcellular location">
    <subcellularLocation>
        <location evidence="5">Cytoplasm</location>
    </subcellularLocation>
    <subcellularLocation>
        <location evidence="1">Membrane</location>
    </subcellularLocation>
</comment>
<organism evidence="6 7">
    <name type="scientific">Owenweeksia hongkongensis (strain DSM 17368 / CIP 108786 / JCM 12287 / NRRL B-23963 / UST20020801)</name>
    <dbReference type="NCBI Taxonomy" id="926562"/>
    <lineage>
        <taxon>Bacteria</taxon>
        <taxon>Pseudomonadati</taxon>
        <taxon>Bacteroidota</taxon>
        <taxon>Flavobacteriia</taxon>
        <taxon>Flavobacteriales</taxon>
        <taxon>Owenweeksiaceae</taxon>
        <taxon>Owenweeksia</taxon>
    </lineage>
</organism>
<keyword evidence="5" id="KW-0963">Cytoplasm</keyword>
<dbReference type="NCBIfam" id="NF003950">
    <property type="entry name" value="PRK05450.1-3"/>
    <property type="match status" value="1"/>
</dbReference>
<dbReference type="CDD" id="cd02517">
    <property type="entry name" value="CMP-KDO-Synthetase"/>
    <property type="match status" value="1"/>
</dbReference>
<evidence type="ECO:0000256" key="1">
    <source>
        <dbReference type="ARBA" id="ARBA00004370"/>
    </source>
</evidence>
<dbReference type="Pfam" id="PF02348">
    <property type="entry name" value="CTP_transf_3"/>
    <property type="match status" value="1"/>
</dbReference>
<dbReference type="NCBIfam" id="TIGR00466">
    <property type="entry name" value="kdsB"/>
    <property type="match status" value="1"/>
</dbReference>
<dbReference type="GO" id="GO:0033468">
    <property type="term" value="P:CMP-keto-3-deoxy-D-manno-octulosonic acid biosynthetic process"/>
    <property type="evidence" value="ECO:0007669"/>
    <property type="project" value="UniProtKB-UniRule"/>
</dbReference>
<dbReference type="eggNOG" id="COG1212">
    <property type="taxonomic scope" value="Bacteria"/>
</dbReference>
<dbReference type="GO" id="GO:0009103">
    <property type="term" value="P:lipopolysaccharide biosynthetic process"/>
    <property type="evidence" value="ECO:0007669"/>
    <property type="project" value="UniProtKB-UniRule"/>
</dbReference>
<keyword evidence="4 5" id="KW-0448">Lipopolysaccharide biosynthesis</keyword>
<keyword evidence="7" id="KW-1185">Reference proteome</keyword>
<dbReference type="Gene3D" id="3.90.550.10">
    <property type="entry name" value="Spore Coat Polysaccharide Biosynthesis Protein SpsA, Chain A"/>
    <property type="match status" value="1"/>
</dbReference>
<dbReference type="FunFam" id="3.90.550.10:FF:000011">
    <property type="entry name" value="3-deoxy-manno-octulosonate cytidylyltransferase"/>
    <property type="match status" value="1"/>
</dbReference>
<comment type="pathway">
    <text evidence="5">Bacterial outer membrane biogenesis; lipopolysaccharide biosynthesis.</text>
</comment>
<dbReference type="InterPro" id="IPR004528">
    <property type="entry name" value="KdsB"/>
</dbReference>
<dbReference type="InterPro" id="IPR003329">
    <property type="entry name" value="Cytidylyl_trans"/>
</dbReference>
<evidence type="ECO:0000256" key="4">
    <source>
        <dbReference type="ARBA" id="ARBA00022985"/>
    </source>
</evidence>
<dbReference type="GO" id="GO:0008690">
    <property type="term" value="F:3-deoxy-manno-octulosonate cytidylyltransferase activity"/>
    <property type="evidence" value="ECO:0007669"/>
    <property type="project" value="UniProtKB-UniRule"/>
</dbReference>
<comment type="pathway">
    <text evidence="5">Nucleotide-sugar biosynthesis; CMP-3-deoxy-D-manno-octulosonate biosynthesis; CMP-3-deoxy-D-manno-octulosonate from 3-deoxy-D-manno-octulosonate and CTP: step 1/1.</text>
</comment>
<dbReference type="STRING" id="926562.Oweho_0893"/>
<evidence type="ECO:0000256" key="2">
    <source>
        <dbReference type="ARBA" id="ARBA00022679"/>
    </source>
</evidence>
<dbReference type="PANTHER" id="PTHR42866">
    <property type="entry name" value="3-DEOXY-MANNO-OCTULOSONATE CYTIDYLYLTRANSFERASE"/>
    <property type="match status" value="1"/>
</dbReference>
<dbReference type="AlphaFoldDB" id="G8R2U9"/>
<proteinExistence type="inferred from homology"/>
<dbReference type="EC" id="2.7.7.38" evidence="5"/>